<dbReference type="InterPro" id="IPR011011">
    <property type="entry name" value="Znf_FYVE_PHD"/>
</dbReference>
<dbReference type="EMBL" id="JBBPBF010000024">
    <property type="protein sequence ID" value="KAK7609332.1"/>
    <property type="molecule type" value="Genomic_DNA"/>
</dbReference>
<feature type="compositionally biased region" description="Polar residues" evidence="7">
    <location>
        <begin position="243"/>
        <end position="259"/>
    </location>
</feature>
<dbReference type="PROSITE" id="PS51192">
    <property type="entry name" value="HELICASE_ATP_BIND_1"/>
    <property type="match status" value="1"/>
</dbReference>
<feature type="compositionally biased region" description="Polar residues" evidence="7">
    <location>
        <begin position="1222"/>
        <end position="1233"/>
    </location>
</feature>
<dbReference type="Gene3D" id="3.40.50.300">
    <property type="entry name" value="P-loop containing nucleotide triphosphate hydrolases"/>
    <property type="match status" value="1"/>
</dbReference>
<dbReference type="SMART" id="SM00490">
    <property type="entry name" value="HELICc"/>
    <property type="match status" value="1"/>
</dbReference>
<evidence type="ECO:0000256" key="3">
    <source>
        <dbReference type="ARBA" id="ARBA00022771"/>
    </source>
</evidence>
<evidence type="ECO:0000256" key="4">
    <source>
        <dbReference type="ARBA" id="ARBA00022801"/>
    </source>
</evidence>
<dbReference type="InterPro" id="IPR027417">
    <property type="entry name" value="P-loop_NTPase"/>
</dbReference>
<evidence type="ECO:0000259" key="9">
    <source>
        <dbReference type="PROSITE" id="PS51194"/>
    </source>
</evidence>
<dbReference type="Gene3D" id="3.30.40.10">
    <property type="entry name" value="Zinc/RING finger domain, C3HC4 (zinc finger)"/>
    <property type="match status" value="1"/>
</dbReference>
<evidence type="ECO:0000256" key="2">
    <source>
        <dbReference type="ARBA" id="ARBA00022741"/>
    </source>
</evidence>
<dbReference type="Pfam" id="PF00271">
    <property type="entry name" value="Helicase_C"/>
    <property type="match status" value="1"/>
</dbReference>
<protein>
    <submittedName>
        <fullName evidence="10">SNF2 family N-terminal domain-containing protein</fullName>
    </submittedName>
</protein>
<dbReference type="InterPro" id="IPR038718">
    <property type="entry name" value="SNF2-like_sf"/>
</dbReference>
<feature type="region of interest" description="Disordered" evidence="7">
    <location>
        <begin position="647"/>
        <end position="674"/>
    </location>
</feature>
<gene>
    <name evidence="10" type="ORF">JOL62DRAFT_579234</name>
</gene>
<dbReference type="CDD" id="cd18793">
    <property type="entry name" value="SF2_C_SNF"/>
    <property type="match status" value="1"/>
</dbReference>
<dbReference type="InterPro" id="IPR001650">
    <property type="entry name" value="Helicase_C-like"/>
</dbReference>
<evidence type="ECO:0000313" key="11">
    <source>
        <dbReference type="Proteomes" id="UP001367316"/>
    </source>
</evidence>
<dbReference type="SUPFAM" id="SSF57903">
    <property type="entry name" value="FYVE/PHD zinc finger"/>
    <property type="match status" value="1"/>
</dbReference>
<feature type="compositionally biased region" description="Polar residues" evidence="7">
    <location>
        <begin position="282"/>
        <end position="292"/>
    </location>
</feature>
<organism evidence="10 11">
    <name type="scientific">Phyllosticta paracitricarpa</name>
    <dbReference type="NCBI Taxonomy" id="2016321"/>
    <lineage>
        <taxon>Eukaryota</taxon>
        <taxon>Fungi</taxon>
        <taxon>Dikarya</taxon>
        <taxon>Ascomycota</taxon>
        <taxon>Pezizomycotina</taxon>
        <taxon>Dothideomycetes</taxon>
        <taxon>Dothideomycetes incertae sedis</taxon>
        <taxon>Botryosphaeriales</taxon>
        <taxon>Phyllostictaceae</taxon>
        <taxon>Phyllosticta</taxon>
    </lineage>
</organism>
<feature type="domain" description="Helicase C-terminal" evidence="9">
    <location>
        <begin position="725"/>
        <end position="880"/>
    </location>
</feature>
<dbReference type="Pfam" id="PF00176">
    <property type="entry name" value="SNF2-rel_dom"/>
    <property type="match status" value="1"/>
</dbReference>
<dbReference type="Gene3D" id="3.40.50.10810">
    <property type="entry name" value="Tandem AAA-ATPase domain"/>
    <property type="match status" value="1"/>
</dbReference>
<evidence type="ECO:0000256" key="1">
    <source>
        <dbReference type="ARBA" id="ARBA00022723"/>
    </source>
</evidence>
<comment type="caution">
    <text evidence="10">The sequence shown here is derived from an EMBL/GenBank/DDBJ whole genome shotgun (WGS) entry which is preliminary data.</text>
</comment>
<reference evidence="10 11" key="1">
    <citation type="submission" date="2024-04" db="EMBL/GenBank/DDBJ databases">
        <title>Phyllosticta paracitricarpa is synonymous to the EU quarantine fungus P. citricarpa based on phylogenomic analyses.</title>
        <authorList>
            <consortium name="Lawrence Berkeley National Laboratory"/>
            <person name="Van ingen-buijs V.A."/>
            <person name="Van westerhoven A.C."/>
            <person name="Haridas S."/>
            <person name="Skiadas P."/>
            <person name="Martin F."/>
            <person name="Groenewald J.Z."/>
            <person name="Crous P.W."/>
            <person name="Seidl M.F."/>
        </authorList>
    </citation>
    <scope>NUCLEOTIDE SEQUENCE [LARGE SCALE GENOMIC DNA]</scope>
    <source>
        <strain evidence="10 11">CBS 141358</strain>
    </source>
</reference>
<keyword evidence="3" id="KW-0863">Zinc-finger</keyword>
<dbReference type="InterPro" id="IPR019787">
    <property type="entry name" value="Znf_PHD-finger"/>
</dbReference>
<feature type="region of interest" description="Disordered" evidence="7">
    <location>
        <begin position="1"/>
        <end position="67"/>
    </location>
</feature>
<evidence type="ECO:0000256" key="7">
    <source>
        <dbReference type="SAM" id="MobiDB-lite"/>
    </source>
</evidence>
<feature type="region of interest" description="Disordered" evidence="7">
    <location>
        <begin position="1200"/>
        <end position="1270"/>
    </location>
</feature>
<dbReference type="Pfam" id="PF00628">
    <property type="entry name" value="PHD"/>
    <property type="match status" value="1"/>
</dbReference>
<keyword evidence="6" id="KW-0067">ATP-binding</keyword>
<keyword evidence="1" id="KW-0479">Metal-binding</keyword>
<dbReference type="Proteomes" id="UP001367316">
    <property type="component" value="Unassembled WGS sequence"/>
</dbReference>
<keyword evidence="2" id="KW-0547">Nucleotide-binding</keyword>
<evidence type="ECO:0000256" key="6">
    <source>
        <dbReference type="ARBA" id="ARBA00022840"/>
    </source>
</evidence>
<dbReference type="SMART" id="SM00487">
    <property type="entry name" value="DEXDc"/>
    <property type="match status" value="1"/>
</dbReference>
<dbReference type="SUPFAM" id="SSF52540">
    <property type="entry name" value="P-loop containing nucleoside triphosphate hydrolases"/>
    <property type="match status" value="2"/>
</dbReference>
<dbReference type="InterPro" id="IPR014001">
    <property type="entry name" value="Helicase_ATP-bd"/>
</dbReference>
<feature type="region of interest" description="Disordered" evidence="7">
    <location>
        <begin position="170"/>
        <end position="303"/>
    </location>
</feature>
<dbReference type="InterPro" id="IPR049730">
    <property type="entry name" value="SNF2/RAD54-like_C"/>
</dbReference>
<dbReference type="PROSITE" id="PS51194">
    <property type="entry name" value="HELICASE_CTER"/>
    <property type="match status" value="1"/>
</dbReference>
<dbReference type="InterPro" id="IPR019786">
    <property type="entry name" value="Zinc_finger_PHD-type_CS"/>
</dbReference>
<proteinExistence type="predicted"/>
<sequence>MGPLEPANESSRAAANKQKRQSISELVSSFGITRSPPPSVKPRQPSIEQWSPTPQKAQINPSSQSLFTDATGTRDLAATDLYNGVPSLFGKDSGRSMNQNWTNDLGPVSTNESGANTNPPCIDLTYAENDPADDLPQLFLAGKSYSSPIYIVDETDESDLNTLAETGNAVSTPNLSVDEEEEAYVGEDKVDNAQKSPIIDISDTEQVPYTPTRTLPASPSTPSYLLSCMQGEDASVYDVGTPDSPSLRRSQRPKNTPKTYSVRKLTFPGVSPRRTTKEPKFQISSDLQSSPLRSPVKPPSARKQVREEIAKVTKVKRDRFLKQYEELFLPLLPEQNYVARLESQSKIVDYVQLAGQPSGVTATLKPHQMSGLSFLVHMHQNGMPCILGDEMGLGKTLQTLSLFSWVEEHCQTQDAENRPYLVVCPLSVLSSWVSEAKRWTPSLKVLSLHGGKAERQHLKRLAAGHDRKLSSNEEDHKIIVTTYDTFVAEQAWFKTAFVWRYVVLDEGHILKNSKTQVAKTFQSISTEFRLMLTGTPLQNDLAELWSILHWLLPDVFCAKSKNLFKKSFNLAKGSVDMSVMNDSRKLLELLMLRRLKNSPDVNLGLPPKTEVLLYVPLTPMQRDFYMHLITHQGDLFLNEVFADTKDKENPSGLKSPLPASTPPRSEGGINEKKDNSGEFQRLMNLVMQLRKCCNHPYLLPNVEPDPYQLGHHVIQSSGKFIVLEKVLRELVLVRKRKVLIFSGFTGMLDLTEDLITILDAFKSLRIDGQCGRARRSLMMRLFNDPRAEISVMLISTRAGGLGITLTAATEVIFLDQDWNPQVTLQAEARAHRIGQKNPVTIYKLCTQGTVEEQMMGRLEKKLYLSAKITESMKSLHNAAECSQSTAEAPQLGTTQLKSLLRRGAQTLTTPITDVADMASWDFEQILARCKPVDPAIAEAEVDEEGWLNTMERVETAVFDGRRIEHEKGEKGWTDAPVNLELDRTQRRTGKNTTVEIDGFLVSKESLECGDWEAVPTMAGKDPSLASPKRQKKAPMRNQPYCQVCWDDGEMIKCSICPRSYHRDCLEDDPAKSSVFKGQYICPQHRCLVCSGKSSEVGGLLYRCRFCTAAFCEGCLEFDHVQLLDFAIPEFEILDYGANPTVFFIKCRACCDLNFAAPDLKAYSASQMKKWEMTWEDFRKRQQPPQAAKLERKDSMNLLSCSASQEDDGPTQSTSLADHLNDTTEPSTSWSTPCRSPAKRDASFDFSLTPQDPTERLKGGPSPPKKLKFGN</sequence>
<name>A0ABR1N284_9PEZI</name>
<feature type="compositionally biased region" description="Polar residues" evidence="7">
    <location>
        <begin position="46"/>
        <end position="67"/>
    </location>
</feature>
<keyword evidence="11" id="KW-1185">Reference proteome</keyword>
<feature type="compositionally biased region" description="Polar residues" evidence="7">
    <location>
        <begin position="1200"/>
        <end position="1215"/>
    </location>
</feature>
<dbReference type="SMART" id="SM00249">
    <property type="entry name" value="PHD"/>
    <property type="match status" value="1"/>
</dbReference>
<dbReference type="InterPro" id="IPR013083">
    <property type="entry name" value="Znf_RING/FYVE/PHD"/>
</dbReference>
<evidence type="ECO:0000313" key="10">
    <source>
        <dbReference type="EMBL" id="KAK7609332.1"/>
    </source>
</evidence>
<keyword evidence="5" id="KW-0862">Zinc</keyword>
<dbReference type="CDD" id="cd15566">
    <property type="entry name" value="PHD3_NSD"/>
    <property type="match status" value="1"/>
</dbReference>
<dbReference type="PANTHER" id="PTHR10799">
    <property type="entry name" value="SNF2/RAD54 HELICASE FAMILY"/>
    <property type="match status" value="1"/>
</dbReference>
<dbReference type="PROSITE" id="PS01359">
    <property type="entry name" value="ZF_PHD_1"/>
    <property type="match status" value="1"/>
</dbReference>
<dbReference type="InterPro" id="IPR000330">
    <property type="entry name" value="SNF2_N"/>
</dbReference>
<keyword evidence="4" id="KW-0378">Hydrolase</keyword>
<evidence type="ECO:0000256" key="5">
    <source>
        <dbReference type="ARBA" id="ARBA00022833"/>
    </source>
</evidence>
<feature type="compositionally biased region" description="Polar residues" evidence="7">
    <location>
        <begin position="204"/>
        <end position="224"/>
    </location>
</feature>
<feature type="region of interest" description="Disordered" evidence="7">
    <location>
        <begin position="90"/>
        <end position="129"/>
    </location>
</feature>
<feature type="compositionally biased region" description="Polar residues" evidence="7">
    <location>
        <begin position="21"/>
        <end position="32"/>
    </location>
</feature>
<evidence type="ECO:0000259" key="8">
    <source>
        <dbReference type="PROSITE" id="PS51192"/>
    </source>
</evidence>
<dbReference type="CDD" id="cd17919">
    <property type="entry name" value="DEXHc_Snf"/>
    <property type="match status" value="1"/>
</dbReference>
<feature type="compositionally biased region" description="Polar residues" evidence="7">
    <location>
        <begin position="95"/>
        <end position="119"/>
    </location>
</feature>
<feature type="domain" description="Helicase ATP-binding" evidence="8">
    <location>
        <begin position="376"/>
        <end position="554"/>
    </location>
</feature>
<accession>A0ABR1N284</accession>
<dbReference type="InterPro" id="IPR001965">
    <property type="entry name" value="Znf_PHD"/>
</dbReference>